<evidence type="ECO:0000313" key="2">
    <source>
        <dbReference type="EMBL" id="PKI41715.1"/>
    </source>
</evidence>
<sequence>MAKVQTALHGAEHSCRGHFRENPNGSSWQFSGKPGGRSDECEVGEEVLVEWLRRGRRRGGSGGGGRDRSMGWG</sequence>
<reference evidence="2 3" key="1">
    <citation type="submission" date="2017-11" db="EMBL/GenBank/DDBJ databases">
        <title>De-novo sequencing of pomegranate (Punica granatum L.) genome.</title>
        <authorList>
            <person name="Akparov Z."/>
            <person name="Amiraslanov A."/>
            <person name="Hajiyeva S."/>
            <person name="Abbasov M."/>
            <person name="Kaur K."/>
            <person name="Hamwieh A."/>
            <person name="Solovyev V."/>
            <person name="Salamov A."/>
            <person name="Braich B."/>
            <person name="Kosarev P."/>
            <person name="Mahmoud A."/>
            <person name="Hajiyev E."/>
            <person name="Babayeva S."/>
            <person name="Izzatullayeva V."/>
            <person name="Mammadov A."/>
            <person name="Mammadov A."/>
            <person name="Sharifova S."/>
            <person name="Ojaghi J."/>
            <person name="Eynullazada K."/>
            <person name="Bayramov B."/>
            <person name="Abdulazimova A."/>
            <person name="Shahmuradov I."/>
        </authorList>
    </citation>
    <scope>NUCLEOTIDE SEQUENCE [LARGE SCALE GENOMIC DNA]</scope>
    <source>
        <strain evidence="3">cv. AG2017</strain>
        <tissue evidence="2">Leaf</tissue>
    </source>
</reference>
<comment type="caution">
    <text evidence="2">The sequence shown here is derived from an EMBL/GenBank/DDBJ whole genome shotgun (WGS) entry which is preliminary data.</text>
</comment>
<keyword evidence="3" id="KW-1185">Reference proteome</keyword>
<evidence type="ECO:0000256" key="1">
    <source>
        <dbReference type="SAM" id="MobiDB-lite"/>
    </source>
</evidence>
<gene>
    <name evidence="2" type="ORF">CRG98_037917</name>
</gene>
<feature type="region of interest" description="Disordered" evidence="1">
    <location>
        <begin position="54"/>
        <end position="73"/>
    </location>
</feature>
<name>A0A2I0ICL2_PUNGR</name>
<proteinExistence type="predicted"/>
<dbReference type="AlphaFoldDB" id="A0A2I0ICL2"/>
<feature type="compositionally biased region" description="Basic and acidic residues" evidence="1">
    <location>
        <begin position="10"/>
        <end position="21"/>
    </location>
</feature>
<evidence type="ECO:0000313" key="3">
    <source>
        <dbReference type="Proteomes" id="UP000233551"/>
    </source>
</evidence>
<accession>A0A2I0ICL2</accession>
<dbReference type="EMBL" id="PGOL01003324">
    <property type="protein sequence ID" value="PKI41715.1"/>
    <property type="molecule type" value="Genomic_DNA"/>
</dbReference>
<protein>
    <submittedName>
        <fullName evidence="2">Uncharacterized protein</fullName>
    </submittedName>
</protein>
<dbReference type="Proteomes" id="UP000233551">
    <property type="component" value="Unassembled WGS sequence"/>
</dbReference>
<organism evidence="2 3">
    <name type="scientific">Punica granatum</name>
    <name type="common">Pomegranate</name>
    <dbReference type="NCBI Taxonomy" id="22663"/>
    <lineage>
        <taxon>Eukaryota</taxon>
        <taxon>Viridiplantae</taxon>
        <taxon>Streptophyta</taxon>
        <taxon>Embryophyta</taxon>
        <taxon>Tracheophyta</taxon>
        <taxon>Spermatophyta</taxon>
        <taxon>Magnoliopsida</taxon>
        <taxon>eudicotyledons</taxon>
        <taxon>Gunneridae</taxon>
        <taxon>Pentapetalae</taxon>
        <taxon>rosids</taxon>
        <taxon>malvids</taxon>
        <taxon>Myrtales</taxon>
        <taxon>Lythraceae</taxon>
        <taxon>Punica</taxon>
    </lineage>
</organism>
<feature type="region of interest" description="Disordered" evidence="1">
    <location>
        <begin position="1"/>
        <end position="41"/>
    </location>
</feature>